<evidence type="ECO:0000259" key="1">
    <source>
        <dbReference type="Pfam" id="PF12867"/>
    </source>
</evidence>
<feature type="domain" description="DinB-like" evidence="1">
    <location>
        <begin position="35"/>
        <end position="166"/>
    </location>
</feature>
<organism evidence="2 3">
    <name type="scientific">Marinoscillum luteum</name>
    <dbReference type="NCBI Taxonomy" id="861051"/>
    <lineage>
        <taxon>Bacteria</taxon>
        <taxon>Pseudomonadati</taxon>
        <taxon>Bacteroidota</taxon>
        <taxon>Cytophagia</taxon>
        <taxon>Cytophagales</taxon>
        <taxon>Reichenbachiellaceae</taxon>
        <taxon>Marinoscillum</taxon>
    </lineage>
</organism>
<protein>
    <submittedName>
        <fullName evidence="2">DinB family protein</fullName>
    </submittedName>
</protein>
<dbReference type="Pfam" id="PF12867">
    <property type="entry name" value="DinB_2"/>
    <property type="match status" value="1"/>
</dbReference>
<dbReference type="SUPFAM" id="SSF109854">
    <property type="entry name" value="DinB/YfiT-like putative metalloenzymes"/>
    <property type="match status" value="1"/>
</dbReference>
<accession>A0ABW7N2U8</accession>
<gene>
    <name evidence="2" type="ORF">ACHKAR_00920</name>
</gene>
<sequence>MNKIGKPKPEEYANFYRGYIELVGDQDVIDYLSDQSDSFSTYLEKIPKEKMSFAYHEGKWTVAQVLGHIIDTERVMAYRILRFSRQDKTPIPGFDQNTYVENSFFEARSITSLRAELMGLRAANIELIKSLTEEQTKYTGQSNEVIFSVRALVYILGGHLAHHWNILKERYEV</sequence>
<dbReference type="RefSeq" id="WP_395415786.1">
    <property type="nucleotide sequence ID" value="NZ_JBIPKE010000007.1"/>
</dbReference>
<evidence type="ECO:0000313" key="3">
    <source>
        <dbReference type="Proteomes" id="UP001610063"/>
    </source>
</evidence>
<comment type="caution">
    <text evidence="2">The sequence shown here is derived from an EMBL/GenBank/DDBJ whole genome shotgun (WGS) entry which is preliminary data.</text>
</comment>
<evidence type="ECO:0000313" key="2">
    <source>
        <dbReference type="EMBL" id="MFH6981974.1"/>
    </source>
</evidence>
<dbReference type="Gene3D" id="1.20.120.450">
    <property type="entry name" value="dinb family like domain"/>
    <property type="match status" value="1"/>
</dbReference>
<reference evidence="2 3" key="1">
    <citation type="journal article" date="2013" name="Int. J. Syst. Evol. Microbiol.">
        <title>Marinoscillum luteum sp. nov., isolated from marine sediment.</title>
        <authorList>
            <person name="Cha I.T."/>
            <person name="Park S.J."/>
            <person name="Kim S.J."/>
            <person name="Kim J.G."/>
            <person name="Jung M.Y."/>
            <person name="Shin K.S."/>
            <person name="Kwon K.K."/>
            <person name="Yang S.H."/>
            <person name="Seo Y.S."/>
            <person name="Rhee S.K."/>
        </authorList>
    </citation>
    <scope>NUCLEOTIDE SEQUENCE [LARGE SCALE GENOMIC DNA]</scope>
    <source>
        <strain evidence="2 3">KCTC 23939</strain>
    </source>
</reference>
<dbReference type="InterPro" id="IPR024775">
    <property type="entry name" value="DinB-like"/>
</dbReference>
<keyword evidence="3" id="KW-1185">Reference proteome</keyword>
<name>A0ABW7N2U8_9BACT</name>
<dbReference type="Proteomes" id="UP001610063">
    <property type="component" value="Unassembled WGS sequence"/>
</dbReference>
<dbReference type="EMBL" id="JBIPKE010000007">
    <property type="protein sequence ID" value="MFH6981974.1"/>
    <property type="molecule type" value="Genomic_DNA"/>
</dbReference>
<dbReference type="InterPro" id="IPR034660">
    <property type="entry name" value="DinB/YfiT-like"/>
</dbReference>
<proteinExistence type="predicted"/>